<dbReference type="SUPFAM" id="SSF51445">
    <property type="entry name" value="(Trans)glycosidases"/>
    <property type="match status" value="1"/>
</dbReference>
<dbReference type="Pfam" id="PF02055">
    <property type="entry name" value="Glyco_hydro_30"/>
    <property type="match status" value="1"/>
</dbReference>
<dbReference type="Gene3D" id="2.60.40.1180">
    <property type="entry name" value="Golgi alpha-mannosidase II"/>
    <property type="match status" value="1"/>
</dbReference>
<dbReference type="Proteomes" id="UP000623608">
    <property type="component" value="Unassembled WGS sequence"/>
</dbReference>
<dbReference type="SUPFAM" id="SSF51011">
    <property type="entry name" value="Glycosyl hydrolase domain"/>
    <property type="match status" value="1"/>
</dbReference>
<dbReference type="GO" id="GO:0006680">
    <property type="term" value="P:glucosylceramide catabolic process"/>
    <property type="evidence" value="ECO:0007669"/>
    <property type="project" value="TreeGrafter"/>
</dbReference>
<keyword evidence="4" id="KW-0326">Glycosidase</keyword>
<dbReference type="GO" id="GO:0016020">
    <property type="term" value="C:membrane"/>
    <property type="evidence" value="ECO:0007669"/>
    <property type="project" value="GOC"/>
</dbReference>
<dbReference type="InterPro" id="IPR013780">
    <property type="entry name" value="Glyco_hydro_b"/>
</dbReference>
<dbReference type="PRINTS" id="PR00843">
    <property type="entry name" value="GLHYDRLASE30"/>
</dbReference>
<dbReference type="RefSeq" id="WP_203812957.1">
    <property type="nucleotide sequence ID" value="NZ_BOMY01000050.1"/>
</dbReference>
<protein>
    <submittedName>
        <fullName evidence="7">Glucosylceramidase</fullName>
    </submittedName>
</protein>
<keyword evidence="8" id="KW-1185">Reference proteome</keyword>
<organism evidence="7 8">
    <name type="scientific">Paractinoplanes tereljensis</name>
    <dbReference type="NCBI Taxonomy" id="571912"/>
    <lineage>
        <taxon>Bacteria</taxon>
        <taxon>Bacillati</taxon>
        <taxon>Actinomycetota</taxon>
        <taxon>Actinomycetes</taxon>
        <taxon>Micromonosporales</taxon>
        <taxon>Micromonosporaceae</taxon>
        <taxon>Paractinoplanes</taxon>
    </lineage>
</organism>
<dbReference type="InterPro" id="IPR033452">
    <property type="entry name" value="GH30_C"/>
</dbReference>
<name>A0A919NTV5_9ACTN</name>
<dbReference type="EMBL" id="BOMY01000050">
    <property type="protein sequence ID" value="GIF25141.1"/>
    <property type="molecule type" value="Genomic_DNA"/>
</dbReference>
<keyword evidence="3 4" id="KW-0378">Hydrolase</keyword>
<dbReference type="GO" id="GO:0004348">
    <property type="term" value="F:glucosylceramidase activity"/>
    <property type="evidence" value="ECO:0007669"/>
    <property type="project" value="InterPro"/>
</dbReference>
<dbReference type="Pfam" id="PF17189">
    <property type="entry name" value="Glyco_hydro_30C"/>
    <property type="match status" value="1"/>
</dbReference>
<dbReference type="AlphaFoldDB" id="A0A919NTV5"/>
<reference evidence="7" key="1">
    <citation type="submission" date="2021-01" db="EMBL/GenBank/DDBJ databases">
        <title>Whole genome shotgun sequence of Actinoplanes tereljensis NBRC 105297.</title>
        <authorList>
            <person name="Komaki H."/>
            <person name="Tamura T."/>
        </authorList>
    </citation>
    <scope>NUCLEOTIDE SEQUENCE</scope>
    <source>
        <strain evidence="7">NBRC 105297</strain>
    </source>
</reference>
<dbReference type="PANTHER" id="PTHR11069">
    <property type="entry name" value="GLUCOSYLCERAMIDASE"/>
    <property type="match status" value="1"/>
</dbReference>
<dbReference type="Pfam" id="PF00754">
    <property type="entry name" value="F5_F8_type_C"/>
    <property type="match status" value="1"/>
</dbReference>
<evidence type="ECO:0000256" key="2">
    <source>
        <dbReference type="ARBA" id="ARBA00022729"/>
    </source>
</evidence>
<gene>
    <name evidence="7" type="ORF">Ate02nite_78710</name>
</gene>
<dbReference type="InterPro" id="IPR000421">
    <property type="entry name" value="FA58C"/>
</dbReference>
<feature type="domain" description="F5/8 type C" evidence="6">
    <location>
        <begin position="466"/>
        <end position="611"/>
    </location>
</feature>
<dbReference type="InterPro" id="IPR001139">
    <property type="entry name" value="Glyco_hydro_30"/>
</dbReference>
<dbReference type="Gene3D" id="3.20.20.80">
    <property type="entry name" value="Glycosidases"/>
    <property type="match status" value="1"/>
</dbReference>
<dbReference type="InterPro" id="IPR033453">
    <property type="entry name" value="Glyco_hydro_30_TIM-barrel"/>
</dbReference>
<feature type="signal peptide" evidence="5">
    <location>
        <begin position="1"/>
        <end position="22"/>
    </location>
</feature>
<dbReference type="InterPro" id="IPR008979">
    <property type="entry name" value="Galactose-bd-like_sf"/>
</dbReference>
<accession>A0A919NTV5</accession>
<evidence type="ECO:0000313" key="7">
    <source>
        <dbReference type="EMBL" id="GIF25141.1"/>
    </source>
</evidence>
<dbReference type="InterPro" id="IPR017853">
    <property type="entry name" value="GH"/>
</dbReference>
<dbReference type="PANTHER" id="PTHR11069:SF23">
    <property type="entry name" value="LYSOSOMAL ACID GLUCOSYLCERAMIDASE"/>
    <property type="match status" value="1"/>
</dbReference>
<dbReference type="PROSITE" id="PS50022">
    <property type="entry name" value="FA58C_3"/>
    <property type="match status" value="1"/>
</dbReference>
<proteinExistence type="inferred from homology"/>
<evidence type="ECO:0000256" key="4">
    <source>
        <dbReference type="RuleBase" id="RU361188"/>
    </source>
</evidence>
<evidence type="ECO:0000256" key="3">
    <source>
        <dbReference type="ARBA" id="ARBA00022801"/>
    </source>
</evidence>
<evidence type="ECO:0000259" key="6">
    <source>
        <dbReference type="PROSITE" id="PS50022"/>
    </source>
</evidence>
<keyword evidence="2 5" id="KW-0732">Signal</keyword>
<evidence type="ECO:0000256" key="5">
    <source>
        <dbReference type="SAM" id="SignalP"/>
    </source>
</evidence>
<comment type="similarity">
    <text evidence="1 4">Belongs to the glycosyl hydrolase 30 family.</text>
</comment>
<evidence type="ECO:0000256" key="1">
    <source>
        <dbReference type="ARBA" id="ARBA00005382"/>
    </source>
</evidence>
<comment type="caution">
    <text evidence="7">The sequence shown here is derived from an EMBL/GenBank/DDBJ whole genome shotgun (WGS) entry which is preliminary data.</text>
</comment>
<sequence length="611" mass="65856">MAGLGTALLSVLLLAAPPPQHAPGAARVWVTSPDGSSYVGTVDFGAAADTATPTIVIDPARKFQTMTGFGASLTDSSAAVLYRLAPAARDAVMVDLFAHDRINLLRQPIGASDFTDEPAYTYDDVPAGQTDYALRHFSIAHDRAQILPLLRQAAKLNPELQIMGTPWSPPAWMKTNGSLIGGRLIDSPAIYRAYASYLLKFVQAYRAEGVRVDYLTLQNEPQNRAPSGYPGMDLPSWQAAKVIEQLGPMLRFEKTKILGYDHNWNEHPNDAANTPPDEVADIDHYPQELLSTPAARWVAGTAYHCYSGDPSAMTALHNEFPAKDIYFTECSGSQSGATFSDTLKWHARNLIIGNTRNWAKTVVNWNLALDETNGPHTGGCGTCTGVVTVGATVTRNAEYYTLGHLARFVRPGATRVASTSFGTTGWNGQVMDVAFVNPDGSTVLVAHNENDNPQAVAVRIGDRQFSYTLPGGSLATFVWRGHGSKDRPIAPTGWTATGTGDVPANAVDDDASTRFSTGAAQQPGQYLQVDLGRAQPVRRIVFDTGASTGDYPRGYAITASADGVRWTSVRSEGTGQFVEGDLRGRNVRFVKITQTAAADAWWSVADVRAYR</sequence>
<evidence type="ECO:0000313" key="8">
    <source>
        <dbReference type="Proteomes" id="UP000623608"/>
    </source>
</evidence>
<dbReference type="SUPFAM" id="SSF49785">
    <property type="entry name" value="Galactose-binding domain-like"/>
    <property type="match status" value="1"/>
</dbReference>
<feature type="chain" id="PRO_5039125287" evidence="5">
    <location>
        <begin position="23"/>
        <end position="611"/>
    </location>
</feature>
<dbReference type="Gene3D" id="2.60.120.260">
    <property type="entry name" value="Galactose-binding domain-like"/>
    <property type="match status" value="1"/>
</dbReference>